<name>A0A4R3YQ99_9GAMM</name>
<sequence>MGPDVVDDIRTVSTYVLDMDGSSWSLWNSGPA</sequence>
<protein>
    <submittedName>
        <fullName evidence="1">Uncharacterized protein</fullName>
    </submittedName>
</protein>
<dbReference type="Proteomes" id="UP000295645">
    <property type="component" value="Unassembled WGS sequence"/>
</dbReference>
<gene>
    <name evidence="1" type="ORF">EC912_10374</name>
</gene>
<reference evidence="1 2" key="1">
    <citation type="submission" date="2019-03" db="EMBL/GenBank/DDBJ databases">
        <title>Above-ground endophytic microbial communities from plants in different locations in the United States.</title>
        <authorList>
            <person name="Frank C."/>
        </authorList>
    </citation>
    <scope>NUCLEOTIDE SEQUENCE [LARGE SCALE GENOMIC DNA]</scope>
    <source>
        <strain evidence="1 2">LP_13_YM</strain>
    </source>
</reference>
<accession>A0A4R3YQ99</accession>
<keyword evidence="2" id="KW-1185">Reference proteome</keyword>
<comment type="caution">
    <text evidence="1">The sequence shown here is derived from an EMBL/GenBank/DDBJ whole genome shotgun (WGS) entry which is preliminary data.</text>
</comment>
<evidence type="ECO:0000313" key="2">
    <source>
        <dbReference type="Proteomes" id="UP000295645"/>
    </source>
</evidence>
<dbReference type="EMBL" id="SMCS01000003">
    <property type="protein sequence ID" value="TCV94590.1"/>
    <property type="molecule type" value="Genomic_DNA"/>
</dbReference>
<proteinExistence type="predicted"/>
<dbReference type="AlphaFoldDB" id="A0A4R3YQ99"/>
<evidence type="ECO:0000313" key="1">
    <source>
        <dbReference type="EMBL" id="TCV94590.1"/>
    </source>
</evidence>
<organism evidence="1 2">
    <name type="scientific">Luteibacter rhizovicinus</name>
    <dbReference type="NCBI Taxonomy" id="242606"/>
    <lineage>
        <taxon>Bacteria</taxon>
        <taxon>Pseudomonadati</taxon>
        <taxon>Pseudomonadota</taxon>
        <taxon>Gammaproteobacteria</taxon>
        <taxon>Lysobacterales</taxon>
        <taxon>Rhodanobacteraceae</taxon>
        <taxon>Luteibacter</taxon>
    </lineage>
</organism>